<keyword evidence="3" id="KW-1185">Reference proteome</keyword>
<reference evidence="2" key="1">
    <citation type="submission" date="2022-03" db="EMBL/GenBank/DDBJ databases">
        <authorList>
            <person name="Sayadi A."/>
        </authorList>
    </citation>
    <scope>NUCLEOTIDE SEQUENCE</scope>
</reference>
<evidence type="ECO:0000313" key="3">
    <source>
        <dbReference type="Proteomes" id="UP001152888"/>
    </source>
</evidence>
<evidence type="ECO:0000313" key="1">
    <source>
        <dbReference type="EMBL" id="CAH1991614.1"/>
    </source>
</evidence>
<gene>
    <name evidence="1" type="ORF">ACAOBT_LOCUS20393</name>
    <name evidence="2" type="ORF">ACAOBT_LOCUS20973</name>
</gene>
<comment type="caution">
    <text evidence="2">The sequence shown here is derived from an EMBL/GenBank/DDBJ whole genome shotgun (WGS) entry which is preliminary data.</text>
</comment>
<protein>
    <submittedName>
        <fullName evidence="2">Uncharacterized protein</fullName>
    </submittedName>
</protein>
<dbReference type="EMBL" id="CAKOFQ010007120">
    <property type="protein sequence ID" value="CAH1991614.1"/>
    <property type="molecule type" value="Genomic_DNA"/>
</dbReference>
<sequence length="30" mass="3680">MSLFKIHNTRAGFKNFRHRPLRRCDTSENF</sequence>
<proteinExistence type="predicted"/>
<evidence type="ECO:0000313" key="2">
    <source>
        <dbReference type="EMBL" id="CAH1992600.1"/>
    </source>
</evidence>
<dbReference type="EMBL" id="CAKOFQ010007150">
    <property type="protein sequence ID" value="CAH1992600.1"/>
    <property type="molecule type" value="Genomic_DNA"/>
</dbReference>
<name>A0A9P0LGG8_ACAOB</name>
<dbReference type="AlphaFoldDB" id="A0A9P0LGG8"/>
<accession>A0A9P0LGG8</accession>
<organism evidence="2 3">
    <name type="scientific">Acanthoscelides obtectus</name>
    <name type="common">Bean weevil</name>
    <name type="synonym">Bruchus obtectus</name>
    <dbReference type="NCBI Taxonomy" id="200917"/>
    <lineage>
        <taxon>Eukaryota</taxon>
        <taxon>Metazoa</taxon>
        <taxon>Ecdysozoa</taxon>
        <taxon>Arthropoda</taxon>
        <taxon>Hexapoda</taxon>
        <taxon>Insecta</taxon>
        <taxon>Pterygota</taxon>
        <taxon>Neoptera</taxon>
        <taxon>Endopterygota</taxon>
        <taxon>Coleoptera</taxon>
        <taxon>Polyphaga</taxon>
        <taxon>Cucujiformia</taxon>
        <taxon>Chrysomeloidea</taxon>
        <taxon>Chrysomelidae</taxon>
        <taxon>Bruchinae</taxon>
        <taxon>Bruchini</taxon>
        <taxon>Acanthoscelides</taxon>
    </lineage>
</organism>
<dbReference type="Proteomes" id="UP001152888">
    <property type="component" value="Unassembled WGS sequence"/>
</dbReference>